<accession>A0ABW9UH07</accession>
<dbReference type="Pfam" id="PF09299">
    <property type="entry name" value="Mu-transpos_C"/>
    <property type="match status" value="1"/>
</dbReference>
<keyword evidence="3" id="KW-1185">Reference proteome</keyword>
<evidence type="ECO:0000259" key="1">
    <source>
        <dbReference type="Pfam" id="PF09299"/>
    </source>
</evidence>
<gene>
    <name evidence="2" type="ORF">GON05_33290</name>
</gene>
<evidence type="ECO:0000313" key="2">
    <source>
        <dbReference type="EMBL" id="MVQ39477.1"/>
    </source>
</evidence>
<proteinExistence type="predicted"/>
<feature type="domain" description="Transposase-like Mu C-terminal" evidence="1">
    <location>
        <begin position="15"/>
        <end position="72"/>
    </location>
</feature>
<protein>
    <recommendedName>
        <fullName evidence="1">Transposase-like Mu C-terminal domain-containing protein</fullName>
    </recommendedName>
</protein>
<dbReference type="InterPro" id="IPR015378">
    <property type="entry name" value="Transposase-like_Mu_C"/>
</dbReference>
<organism evidence="2 3">
    <name type="scientific">Paenibacillus anseongense</name>
    <dbReference type="NCBI Taxonomy" id="2682845"/>
    <lineage>
        <taxon>Bacteria</taxon>
        <taxon>Bacillati</taxon>
        <taxon>Bacillota</taxon>
        <taxon>Bacilli</taxon>
        <taxon>Bacillales</taxon>
        <taxon>Paenibacillaceae</taxon>
        <taxon>Paenibacillus</taxon>
    </lineage>
</organism>
<name>A0ABW9UH07_9BACL</name>
<dbReference type="Proteomes" id="UP000467637">
    <property type="component" value="Unassembled WGS sequence"/>
</dbReference>
<sequence>MNRRCTNVEKLIDLFPLEQAQVTGKGIQFKGFIYSCSIAIREQWYAKDLREIPIYFDNYDDDYILVLLKDGSLTIAYRISNSEVADQQSIENYQAMIRSIKEQLKYRKKRSWKK</sequence>
<comment type="caution">
    <text evidence="2">The sequence shown here is derived from an EMBL/GenBank/DDBJ whole genome shotgun (WGS) entry which is preliminary data.</text>
</comment>
<evidence type="ECO:0000313" key="3">
    <source>
        <dbReference type="Proteomes" id="UP000467637"/>
    </source>
</evidence>
<dbReference type="EMBL" id="WSEM01000034">
    <property type="protein sequence ID" value="MVQ39477.1"/>
    <property type="molecule type" value="Genomic_DNA"/>
</dbReference>
<reference evidence="2 3" key="1">
    <citation type="submission" date="2019-12" db="EMBL/GenBank/DDBJ databases">
        <authorList>
            <person name="Huq M.A."/>
        </authorList>
    </citation>
    <scope>NUCLEOTIDE SEQUENCE [LARGE SCALE GENOMIC DNA]</scope>
    <source>
        <strain evidence="2 3">MAH-34</strain>
    </source>
</reference>